<evidence type="ECO:0000313" key="8">
    <source>
        <dbReference type="EMBL" id="AMD22353.1"/>
    </source>
</evidence>
<evidence type="ECO:0000256" key="5">
    <source>
        <dbReference type="ARBA" id="ARBA00022927"/>
    </source>
</evidence>
<gene>
    <name evidence="8" type="ORF">AW171_hschr74387</name>
</gene>
<dbReference type="Gene3D" id="6.10.140.1230">
    <property type="match status" value="1"/>
</dbReference>
<evidence type="ECO:0000256" key="7">
    <source>
        <dbReference type="SAM" id="MobiDB-lite"/>
    </source>
</evidence>
<sequence length="221" mass="25419">MGQSSSKIRVTPTDKAILQLKLAKDNLHRYTKRTYTLITDEREELKKMIKEDNQDVKKNPRARLLLKRIHYQQHLLDQCSDQLINLENLLMTIEFKLVEQQFIERLTQGNEVLKKLNREFEGVGKLMDDVGEQIAYQEEIDNVLSNSLVSVVGGFQEELDRELDELDEEINHKNKITDLPSVNGLPEVKIAQQPHDAAEEPVHDASNSKSENKTSEMVLTA</sequence>
<evidence type="ECO:0000256" key="3">
    <source>
        <dbReference type="ARBA" id="ARBA00022448"/>
    </source>
</evidence>
<evidence type="ECO:0000256" key="4">
    <source>
        <dbReference type="ARBA" id="ARBA00022753"/>
    </source>
</evidence>
<accession>A0A120K2R2</accession>
<dbReference type="STRING" id="45286.A0A120K2R2"/>
<dbReference type="PANTHER" id="PTHR22761:SF5">
    <property type="entry name" value="CHARGED MULTIVESICULAR BODY PROTEIN 6"/>
    <property type="match status" value="1"/>
</dbReference>
<dbReference type="GO" id="GO:0005771">
    <property type="term" value="C:multivesicular body"/>
    <property type="evidence" value="ECO:0007669"/>
    <property type="project" value="TreeGrafter"/>
</dbReference>
<proteinExistence type="inferred from homology"/>
<keyword evidence="6" id="KW-0472">Membrane</keyword>
<comment type="subcellular location">
    <subcellularLocation>
        <location evidence="1">Endosome membrane</location>
    </subcellularLocation>
</comment>
<dbReference type="RefSeq" id="XP_017989349.1">
    <property type="nucleotide sequence ID" value="XM_018133860.1"/>
</dbReference>
<comment type="similarity">
    <text evidence="2">Belongs to the SNF7 family.</text>
</comment>
<dbReference type="OrthoDB" id="441172at2759"/>
<organism evidence="8 9">
    <name type="scientific">Eremothecium sinecaudum</name>
    <dbReference type="NCBI Taxonomy" id="45286"/>
    <lineage>
        <taxon>Eukaryota</taxon>
        <taxon>Fungi</taxon>
        <taxon>Dikarya</taxon>
        <taxon>Ascomycota</taxon>
        <taxon>Saccharomycotina</taxon>
        <taxon>Saccharomycetes</taxon>
        <taxon>Saccharomycetales</taxon>
        <taxon>Saccharomycetaceae</taxon>
        <taxon>Eremothecium</taxon>
    </lineage>
</organism>
<dbReference type="EMBL" id="CP014247">
    <property type="protein sequence ID" value="AMD22353.1"/>
    <property type="molecule type" value="Genomic_DNA"/>
</dbReference>
<dbReference type="Proteomes" id="UP000243052">
    <property type="component" value="Chromosome vii"/>
</dbReference>
<evidence type="ECO:0000256" key="2">
    <source>
        <dbReference type="ARBA" id="ARBA00006190"/>
    </source>
</evidence>
<dbReference type="Pfam" id="PF03357">
    <property type="entry name" value="Snf7"/>
    <property type="match status" value="1"/>
</dbReference>
<dbReference type="GO" id="GO:0032511">
    <property type="term" value="P:late endosome to vacuole transport via multivesicular body sorting pathway"/>
    <property type="evidence" value="ECO:0007669"/>
    <property type="project" value="TreeGrafter"/>
</dbReference>
<dbReference type="AlphaFoldDB" id="A0A120K2R2"/>
<evidence type="ECO:0000256" key="6">
    <source>
        <dbReference type="ARBA" id="ARBA00023136"/>
    </source>
</evidence>
<dbReference type="InterPro" id="IPR005024">
    <property type="entry name" value="Snf7_fam"/>
</dbReference>
<dbReference type="GO" id="GO:0000815">
    <property type="term" value="C:ESCRT III complex"/>
    <property type="evidence" value="ECO:0007669"/>
    <property type="project" value="TreeGrafter"/>
</dbReference>
<keyword evidence="9" id="KW-1185">Reference proteome</keyword>
<dbReference type="GeneID" id="28725702"/>
<dbReference type="GO" id="GO:0015031">
    <property type="term" value="P:protein transport"/>
    <property type="evidence" value="ECO:0007669"/>
    <property type="project" value="UniProtKB-KW"/>
</dbReference>
<reference evidence="8 9" key="1">
    <citation type="submission" date="2016-01" db="EMBL/GenBank/DDBJ databases">
        <title>Genome sequence of the yeast Holleya sinecauda.</title>
        <authorList>
            <person name="Dietrich F.S."/>
        </authorList>
    </citation>
    <scope>NUCLEOTIDE SEQUENCE [LARGE SCALE GENOMIC DNA]</scope>
    <source>
        <strain evidence="8 9">ATCC 58844</strain>
    </source>
</reference>
<feature type="region of interest" description="Disordered" evidence="7">
    <location>
        <begin position="188"/>
        <end position="221"/>
    </location>
</feature>
<protein>
    <submittedName>
        <fullName evidence="8">HGR014Wp</fullName>
    </submittedName>
</protein>
<name>A0A120K2R2_9SACH</name>
<dbReference type="PANTHER" id="PTHR22761">
    <property type="entry name" value="CHARGED MULTIVESICULAR BODY PROTEIN"/>
    <property type="match status" value="1"/>
</dbReference>
<keyword evidence="5" id="KW-0653">Protein transport</keyword>
<dbReference type="GO" id="GO:0006900">
    <property type="term" value="P:vesicle budding from membrane"/>
    <property type="evidence" value="ECO:0007669"/>
    <property type="project" value="TreeGrafter"/>
</dbReference>
<evidence type="ECO:0000313" key="9">
    <source>
        <dbReference type="Proteomes" id="UP000243052"/>
    </source>
</evidence>
<keyword evidence="3" id="KW-0813">Transport</keyword>
<keyword evidence="4" id="KW-0967">Endosome</keyword>
<evidence type="ECO:0000256" key="1">
    <source>
        <dbReference type="ARBA" id="ARBA00004608"/>
    </source>
</evidence>